<protein>
    <submittedName>
        <fullName evidence="2">Uncharacterized protein</fullName>
    </submittedName>
</protein>
<dbReference type="Proteomes" id="UP000314294">
    <property type="component" value="Unassembled WGS sequence"/>
</dbReference>
<feature type="region of interest" description="Disordered" evidence="1">
    <location>
        <begin position="1"/>
        <end position="22"/>
    </location>
</feature>
<evidence type="ECO:0000256" key="1">
    <source>
        <dbReference type="SAM" id="MobiDB-lite"/>
    </source>
</evidence>
<keyword evidence="3" id="KW-1185">Reference proteome</keyword>
<accession>A0A4Z2IPX8</accession>
<proteinExistence type="predicted"/>
<gene>
    <name evidence="2" type="ORF">EYF80_009772</name>
</gene>
<comment type="caution">
    <text evidence="2">The sequence shown here is derived from an EMBL/GenBank/DDBJ whole genome shotgun (WGS) entry which is preliminary data.</text>
</comment>
<reference evidence="2 3" key="1">
    <citation type="submission" date="2019-03" db="EMBL/GenBank/DDBJ databases">
        <title>First draft genome of Liparis tanakae, snailfish: a comprehensive survey of snailfish specific genes.</title>
        <authorList>
            <person name="Kim W."/>
            <person name="Song I."/>
            <person name="Jeong J.-H."/>
            <person name="Kim D."/>
            <person name="Kim S."/>
            <person name="Ryu S."/>
            <person name="Song J.Y."/>
            <person name="Lee S.K."/>
        </authorList>
    </citation>
    <scope>NUCLEOTIDE SEQUENCE [LARGE SCALE GENOMIC DNA]</scope>
    <source>
        <tissue evidence="2">Muscle</tissue>
    </source>
</reference>
<dbReference type="EMBL" id="SRLO01000059">
    <property type="protein sequence ID" value="TNN79955.1"/>
    <property type="molecule type" value="Genomic_DNA"/>
</dbReference>
<feature type="compositionally biased region" description="Low complexity" evidence="1">
    <location>
        <begin position="9"/>
        <end position="20"/>
    </location>
</feature>
<sequence>MKAKMAAATVSPTPSVFSSSRSRRYEPIHKAEEGGVDEAGPWMPWAIGSYGVKQKHNRARHLSLLKWFGNGGSERRTFFNRSAFQEVFSCLVDVHLNHLPFEFSPLGHQHLQIKSQTSYLISLQTFITLKKNHNWWNMIADQARQTHSQCHTCLINTPAARHSGHCEVTKQVYQGDLWN</sequence>
<evidence type="ECO:0000313" key="2">
    <source>
        <dbReference type="EMBL" id="TNN79955.1"/>
    </source>
</evidence>
<dbReference type="AlphaFoldDB" id="A0A4Z2IPX8"/>
<organism evidence="2 3">
    <name type="scientific">Liparis tanakae</name>
    <name type="common">Tanaka's snailfish</name>
    <dbReference type="NCBI Taxonomy" id="230148"/>
    <lineage>
        <taxon>Eukaryota</taxon>
        <taxon>Metazoa</taxon>
        <taxon>Chordata</taxon>
        <taxon>Craniata</taxon>
        <taxon>Vertebrata</taxon>
        <taxon>Euteleostomi</taxon>
        <taxon>Actinopterygii</taxon>
        <taxon>Neopterygii</taxon>
        <taxon>Teleostei</taxon>
        <taxon>Neoteleostei</taxon>
        <taxon>Acanthomorphata</taxon>
        <taxon>Eupercaria</taxon>
        <taxon>Perciformes</taxon>
        <taxon>Cottioidei</taxon>
        <taxon>Cottales</taxon>
        <taxon>Liparidae</taxon>
        <taxon>Liparis</taxon>
    </lineage>
</organism>
<name>A0A4Z2IPX8_9TELE</name>
<evidence type="ECO:0000313" key="3">
    <source>
        <dbReference type="Proteomes" id="UP000314294"/>
    </source>
</evidence>